<organism evidence="2 3">
    <name type="scientific">Anaeramoeba flamelloides</name>
    <dbReference type="NCBI Taxonomy" id="1746091"/>
    <lineage>
        <taxon>Eukaryota</taxon>
        <taxon>Metamonada</taxon>
        <taxon>Anaeramoebidae</taxon>
        <taxon>Anaeramoeba</taxon>
    </lineage>
</organism>
<evidence type="ECO:0000313" key="3">
    <source>
        <dbReference type="Proteomes" id="UP001150062"/>
    </source>
</evidence>
<dbReference type="EMBL" id="JAOAOG010000182">
    <property type="protein sequence ID" value="KAJ6242141.1"/>
    <property type="molecule type" value="Genomic_DNA"/>
</dbReference>
<protein>
    <submittedName>
        <fullName evidence="2">Uncharacterized protein</fullName>
    </submittedName>
</protein>
<accession>A0ABQ8YC47</accession>
<proteinExistence type="predicted"/>
<name>A0ABQ8YC47_9EUKA</name>
<feature type="region of interest" description="Disordered" evidence="1">
    <location>
        <begin position="1"/>
        <end position="49"/>
    </location>
</feature>
<gene>
    <name evidence="2" type="ORF">M0813_22914</name>
</gene>
<evidence type="ECO:0000313" key="2">
    <source>
        <dbReference type="EMBL" id="KAJ6242141.1"/>
    </source>
</evidence>
<keyword evidence="3" id="KW-1185">Reference proteome</keyword>
<feature type="compositionally biased region" description="Polar residues" evidence="1">
    <location>
        <begin position="13"/>
        <end position="27"/>
    </location>
</feature>
<reference evidence="2" key="1">
    <citation type="submission" date="2022-08" db="EMBL/GenBank/DDBJ databases">
        <title>Novel sulfate-reducing endosymbionts in the free-living metamonad Anaeramoeba.</title>
        <authorList>
            <person name="Jerlstrom-Hultqvist J."/>
            <person name="Cepicka I."/>
            <person name="Gallot-Lavallee L."/>
            <person name="Salas-Leiva D."/>
            <person name="Curtis B.A."/>
            <person name="Zahonova K."/>
            <person name="Pipaliya S."/>
            <person name="Dacks J."/>
            <person name="Roger A.J."/>
        </authorList>
    </citation>
    <scope>NUCLEOTIDE SEQUENCE</scope>
    <source>
        <strain evidence="2">Schooner1</strain>
    </source>
</reference>
<evidence type="ECO:0000256" key="1">
    <source>
        <dbReference type="SAM" id="MobiDB-lite"/>
    </source>
</evidence>
<sequence>MDLHQPTEEMVPNNFQKTNLNSKFQTLNRKKKRKRKRRNNKRNNMDDFQHSSNFKIRPYFATMSVVKSRYPQISRFKFKRLNTNQKVLRTTVDQTKLVSEKRLIHQRFFSLSFQDLDSPNMSTTQKCVGSWVTKHNHELRNSNTSQIKNHDILSCNPMLIEDQLDSKIKRINSITSTRDQKKKSIEKIHEHLRVKLITCLADKYQKHLQQIKLVVLNNVNGDIEHQVCNTLKDIHNLLFSVIQKSNLPGVPLISKM</sequence>
<dbReference type="Proteomes" id="UP001150062">
    <property type="component" value="Unassembled WGS sequence"/>
</dbReference>
<comment type="caution">
    <text evidence="2">The sequence shown here is derived from an EMBL/GenBank/DDBJ whole genome shotgun (WGS) entry which is preliminary data.</text>
</comment>
<feature type="compositionally biased region" description="Basic residues" evidence="1">
    <location>
        <begin position="28"/>
        <end position="41"/>
    </location>
</feature>